<reference evidence="1" key="1">
    <citation type="submission" date="2021-03" db="EMBL/GenBank/DDBJ databases">
        <authorList>
            <person name="Wang G."/>
        </authorList>
    </citation>
    <scope>NUCLEOTIDE SEQUENCE</scope>
    <source>
        <strain evidence="1">KCTC 12899</strain>
    </source>
</reference>
<gene>
    <name evidence="1" type="ORF">J3U88_14070</name>
</gene>
<dbReference type="EMBL" id="JAFREP010000013">
    <property type="protein sequence ID" value="MBO1319598.1"/>
    <property type="molecule type" value="Genomic_DNA"/>
</dbReference>
<evidence type="ECO:0000313" key="1">
    <source>
        <dbReference type="EMBL" id="MBO1319598.1"/>
    </source>
</evidence>
<accession>A0A8J7QJX3</accession>
<dbReference type="AlphaFoldDB" id="A0A8J7QJX3"/>
<organism evidence="1 2">
    <name type="scientific">Acanthopleuribacter pedis</name>
    <dbReference type="NCBI Taxonomy" id="442870"/>
    <lineage>
        <taxon>Bacteria</taxon>
        <taxon>Pseudomonadati</taxon>
        <taxon>Acidobacteriota</taxon>
        <taxon>Holophagae</taxon>
        <taxon>Acanthopleuribacterales</taxon>
        <taxon>Acanthopleuribacteraceae</taxon>
        <taxon>Acanthopleuribacter</taxon>
    </lineage>
</organism>
<keyword evidence="2" id="KW-1185">Reference proteome</keyword>
<name>A0A8J7QJX3_9BACT</name>
<dbReference type="RefSeq" id="WP_207859504.1">
    <property type="nucleotide sequence ID" value="NZ_JAFREP010000013.1"/>
</dbReference>
<protein>
    <submittedName>
        <fullName evidence="1">Uncharacterized protein</fullName>
    </submittedName>
</protein>
<proteinExistence type="predicted"/>
<evidence type="ECO:0000313" key="2">
    <source>
        <dbReference type="Proteomes" id="UP000664417"/>
    </source>
</evidence>
<comment type="caution">
    <text evidence="1">The sequence shown here is derived from an EMBL/GenBank/DDBJ whole genome shotgun (WGS) entry which is preliminary data.</text>
</comment>
<dbReference type="Proteomes" id="UP000664417">
    <property type="component" value="Unassembled WGS sequence"/>
</dbReference>
<sequence>MKPQASPKKGPFPVVGDFDCRLFDHLKRLYREVKRGARLDELVRGLDNPWLRQAHRDGLLTEAGLRGFFEDRSQGY</sequence>